<keyword evidence="1" id="KW-0812">Transmembrane</keyword>
<feature type="transmembrane region" description="Helical" evidence="1">
    <location>
        <begin position="65"/>
        <end position="90"/>
    </location>
</feature>
<reference evidence="2" key="1">
    <citation type="submission" date="2023-10" db="EMBL/GenBank/DDBJ databases">
        <authorList>
            <person name="Chen Y."/>
            <person name="Shah S."/>
            <person name="Dougan E. K."/>
            <person name="Thang M."/>
            <person name="Chan C."/>
        </authorList>
    </citation>
    <scope>NUCLEOTIDE SEQUENCE [LARGE SCALE GENOMIC DNA]</scope>
</reference>
<gene>
    <name evidence="2" type="ORF">PCOR1329_LOCUS36417</name>
</gene>
<feature type="transmembrane region" description="Helical" evidence="1">
    <location>
        <begin position="301"/>
        <end position="322"/>
    </location>
</feature>
<evidence type="ECO:0000256" key="1">
    <source>
        <dbReference type="SAM" id="Phobius"/>
    </source>
</evidence>
<accession>A0ABN9T7R2</accession>
<sequence>MALCSSALSGAPSGGGPAPPSLLRAVQGLLLMAAVAAQLLCLRFFEGRTLPVLVDIAARWSFVRLWERSLLTSAGLLLAAGAALSGAALLAPCAGGLSATEIAAACLAAALGWAPLLNLYLMLAMTIQFCSLGLDAFAVELLNAPHLSGLVGLVGQFNVLNAAIHRAAYTVQPALTLLIALTLALAIAALVRITLPALNPALNSGSFDGDTAGGGDAVLEGGGGLTGDAVAVAWVAVLLLLGLRLLERIAVVNLKCKRLPALVHCLDFGHEIDHDRWCVAAHIAGSGAGFHVHSVLVSRGAVLKLGYVSVAGVFLLATRLLASFRA</sequence>
<feature type="transmembrane region" description="Helical" evidence="1">
    <location>
        <begin position="174"/>
        <end position="195"/>
    </location>
</feature>
<comment type="caution">
    <text evidence="2">The sequence shown here is derived from an EMBL/GenBank/DDBJ whole genome shotgun (WGS) entry which is preliminary data.</text>
</comment>
<feature type="transmembrane region" description="Helical" evidence="1">
    <location>
        <begin position="102"/>
        <end position="123"/>
    </location>
</feature>
<dbReference type="Proteomes" id="UP001189429">
    <property type="component" value="Unassembled WGS sequence"/>
</dbReference>
<dbReference type="EMBL" id="CAUYUJ010014430">
    <property type="protein sequence ID" value="CAK0841137.1"/>
    <property type="molecule type" value="Genomic_DNA"/>
</dbReference>
<proteinExistence type="predicted"/>
<feature type="transmembrane region" description="Helical" evidence="1">
    <location>
        <begin position="25"/>
        <end position="45"/>
    </location>
</feature>
<evidence type="ECO:0000313" key="2">
    <source>
        <dbReference type="EMBL" id="CAK0841137.1"/>
    </source>
</evidence>
<feature type="transmembrane region" description="Helical" evidence="1">
    <location>
        <begin position="229"/>
        <end position="246"/>
    </location>
</feature>
<name>A0ABN9T7R2_9DINO</name>
<organism evidence="2 3">
    <name type="scientific">Prorocentrum cordatum</name>
    <dbReference type="NCBI Taxonomy" id="2364126"/>
    <lineage>
        <taxon>Eukaryota</taxon>
        <taxon>Sar</taxon>
        <taxon>Alveolata</taxon>
        <taxon>Dinophyceae</taxon>
        <taxon>Prorocentrales</taxon>
        <taxon>Prorocentraceae</taxon>
        <taxon>Prorocentrum</taxon>
    </lineage>
</organism>
<evidence type="ECO:0000313" key="3">
    <source>
        <dbReference type="Proteomes" id="UP001189429"/>
    </source>
</evidence>
<keyword evidence="3" id="KW-1185">Reference proteome</keyword>
<keyword evidence="1" id="KW-1133">Transmembrane helix</keyword>
<keyword evidence="1" id="KW-0472">Membrane</keyword>
<protein>
    <submittedName>
        <fullName evidence="2">Uncharacterized protein</fullName>
    </submittedName>
</protein>